<keyword evidence="1" id="KW-0472">Membrane</keyword>
<sequence>MVTLMYLLGISIIMLIYSMVWKYVFMLPITLIMMVLKLDQFKLSFTALQIIGYYILSSLLILYTLGYTESYDLQGKFTLFTVLTGILLFVSAINEIGGKSTDAERSGDYFTLEAMPFIITGVFIGLGVYILAAFQPEIALNPISVFVLKIIRYITQYDIINWILSIVGSLYLLSMMFYSAIYSLSILALGTSKIFGKSV</sequence>
<dbReference type="AlphaFoldDB" id="A0A3D8GK46"/>
<evidence type="ECO:0000256" key="1">
    <source>
        <dbReference type="SAM" id="Phobius"/>
    </source>
</evidence>
<keyword evidence="1" id="KW-0812">Transmembrane</keyword>
<keyword evidence="3" id="KW-1185">Reference proteome</keyword>
<proteinExistence type="predicted"/>
<feature type="transmembrane region" description="Helical" evidence="1">
    <location>
        <begin position="6"/>
        <end position="36"/>
    </location>
</feature>
<comment type="caution">
    <text evidence="2">The sequence shown here is derived from an EMBL/GenBank/DDBJ whole genome shotgun (WGS) entry which is preliminary data.</text>
</comment>
<feature type="transmembrane region" description="Helical" evidence="1">
    <location>
        <begin position="77"/>
        <end position="97"/>
    </location>
</feature>
<keyword evidence="1" id="KW-1133">Transmembrane helix</keyword>
<evidence type="ECO:0000313" key="2">
    <source>
        <dbReference type="EMBL" id="RDU34701.1"/>
    </source>
</evidence>
<dbReference type="Proteomes" id="UP000257144">
    <property type="component" value="Unassembled WGS sequence"/>
</dbReference>
<gene>
    <name evidence="2" type="ORF">DRW41_22005</name>
</gene>
<feature type="transmembrane region" description="Helical" evidence="1">
    <location>
        <begin position="109"/>
        <end position="132"/>
    </location>
</feature>
<dbReference type="OrthoDB" id="10005025at2"/>
<organism evidence="2 3">
    <name type="scientific">Neobacillus piezotolerans</name>
    <dbReference type="NCBI Taxonomy" id="2259171"/>
    <lineage>
        <taxon>Bacteria</taxon>
        <taxon>Bacillati</taxon>
        <taxon>Bacillota</taxon>
        <taxon>Bacilli</taxon>
        <taxon>Bacillales</taxon>
        <taxon>Bacillaceae</taxon>
        <taxon>Neobacillus</taxon>
    </lineage>
</organism>
<accession>A0A3D8GK46</accession>
<name>A0A3D8GK46_9BACI</name>
<protein>
    <submittedName>
        <fullName evidence="2">Uncharacterized protein</fullName>
    </submittedName>
</protein>
<evidence type="ECO:0000313" key="3">
    <source>
        <dbReference type="Proteomes" id="UP000257144"/>
    </source>
</evidence>
<dbReference type="RefSeq" id="WP_115454158.1">
    <property type="nucleotide sequence ID" value="NZ_QNQT01000020.1"/>
</dbReference>
<feature type="transmembrane region" description="Helical" evidence="1">
    <location>
        <begin position="43"/>
        <end position="65"/>
    </location>
</feature>
<reference evidence="2 3" key="1">
    <citation type="submission" date="2018-07" db="EMBL/GenBank/DDBJ databases">
        <title>Bacillus sp. YLB-04 draft genome sequence.</title>
        <authorList>
            <person name="Yu L."/>
            <person name="Tang X."/>
        </authorList>
    </citation>
    <scope>NUCLEOTIDE SEQUENCE [LARGE SCALE GENOMIC DNA]</scope>
    <source>
        <strain evidence="2 3">YLB-04</strain>
    </source>
</reference>
<dbReference type="EMBL" id="QNQT01000020">
    <property type="protein sequence ID" value="RDU34701.1"/>
    <property type="molecule type" value="Genomic_DNA"/>
</dbReference>
<feature type="transmembrane region" description="Helical" evidence="1">
    <location>
        <begin position="162"/>
        <end position="189"/>
    </location>
</feature>